<comment type="caution">
    <text evidence="4">The sequence shown here is derived from an EMBL/GenBank/DDBJ whole genome shotgun (WGS) entry which is preliminary data.</text>
</comment>
<dbReference type="RefSeq" id="WP_214171161.1">
    <property type="nucleotide sequence ID" value="NZ_JAHCVJ010000003.1"/>
</dbReference>
<dbReference type="Gene3D" id="1.20.120.50">
    <property type="entry name" value="Hemerythrin-like"/>
    <property type="match status" value="1"/>
</dbReference>
<protein>
    <recommendedName>
        <fullName evidence="6">Hemerythrin-like domain-containing protein</fullName>
    </recommendedName>
</protein>
<accession>A0AAW4L0E4</accession>
<organism evidence="4 5">
    <name type="scientific">Geoanaerobacter pelophilus</name>
    <dbReference type="NCBI Taxonomy" id="60036"/>
    <lineage>
        <taxon>Bacteria</taxon>
        <taxon>Pseudomonadati</taxon>
        <taxon>Thermodesulfobacteriota</taxon>
        <taxon>Desulfuromonadia</taxon>
        <taxon>Geobacterales</taxon>
        <taxon>Geobacteraceae</taxon>
        <taxon>Geoanaerobacter</taxon>
    </lineage>
</organism>
<gene>
    <name evidence="4" type="ORF">KI809_08730</name>
</gene>
<keyword evidence="5" id="KW-1185">Reference proteome</keyword>
<dbReference type="InterPro" id="IPR035938">
    <property type="entry name" value="Hemerythrin-like_sf"/>
</dbReference>
<evidence type="ECO:0000313" key="4">
    <source>
        <dbReference type="EMBL" id="MBT0664383.1"/>
    </source>
</evidence>
<keyword evidence="3" id="KW-0408">Iron</keyword>
<evidence type="ECO:0000256" key="3">
    <source>
        <dbReference type="ARBA" id="ARBA00023004"/>
    </source>
</evidence>
<dbReference type="GO" id="GO:0046872">
    <property type="term" value="F:metal ion binding"/>
    <property type="evidence" value="ECO:0007669"/>
    <property type="project" value="UniProtKB-KW"/>
</dbReference>
<evidence type="ECO:0000256" key="1">
    <source>
        <dbReference type="ARBA" id="ARBA00010587"/>
    </source>
</evidence>
<evidence type="ECO:0000313" key="5">
    <source>
        <dbReference type="Proteomes" id="UP000811899"/>
    </source>
</evidence>
<evidence type="ECO:0008006" key="6">
    <source>
        <dbReference type="Google" id="ProtNLM"/>
    </source>
</evidence>
<dbReference type="AlphaFoldDB" id="A0AAW4L0E4"/>
<keyword evidence="2" id="KW-0479">Metal-binding</keyword>
<sequence>MVSLDRNIKLDPTVDLLNIYFNKMDECIKLLNDTLKDNEGDCALTNELLNQLKQLYELHFMHEEQLLAGMNYPTVNEQKVRHGLFLKSFEPLQLKSDQCHTPGFINDFSQIRLDFIFNMNDDTMEICDYIISNYH</sequence>
<dbReference type="EMBL" id="JAHCVJ010000003">
    <property type="protein sequence ID" value="MBT0664383.1"/>
    <property type="molecule type" value="Genomic_DNA"/>
</dbReference>
<dbReference type="SUPFAM" id="SSF47188">
    <property type="entry name" value="Hemerythrin-like"/>
    <property type="match status" value="1"/>
</dbReference>
<dbReference type="Proteomes" id="UP000811899">
    <property type="component" value="Unassembled WGS sequence"/>
</dbReference>
<name>A0AAW4L0E4_9BACT</name>
<evidence type="ECO:0000256" key="2">
    <source>
        <dbReference type="ARBA" id="ARBA00022723"/>
    </source>
</evidence>
<comment type="similarity">
    <text evidence="1">Belongs to the hemerythrin family.</text>
</comment>
<proteinExistence type="inferred from homology"/>
<reference evidence="4 5" key="1">
    <citation type="submission" date="2021-05" db="EMBL/GenBank/DDBJ databases">
        <title>The draft genome of Geobacter pelophilus DSM 12255.</title>
        <authorList>
            <person name="Xu Z."/>
            <person name="Masuda Y."/>
            <person name="Itoh H."/>
            <person name="Senoo K."/>
        </authorList>
    </citation>
    <scope>NUCLEOTIDE SEQUENCE [LARGE SCALE GENOMIC DNA]</scope>
    <source>
        <strain evidence="4 5">DSM 12255</strain>
    </source>
</reference>